<dbReference type="InterPro" id="IPR005599">
    <property type="entry name" value="GPI_mannosylTrfase"/>
</dbReference>
<accession>A0A8T9B948</accession>
<keyword evidence="5 12" id="KW-0328">Glycosyltransferase</keyword>
<dbReference type="GO" id="GO:0006506">
    <property type="term" value="P:GPI anchor biosynthetic process"/>
    <property type="evidence" value="ECO:0007669"/>
    <property type="project" value="UniProtKB-KW"/>
</dbReference>
<sequence>LFHPYTHASPHGYFPNMSTSVASPPSRKKPTSVDSKQPSQNEHVKSLLYNQRCSDIWMLLLGLRFINALCVRTFFQPDEYFQSLEPAWQMAFGSESGAWITWASKTAPKLPSLSNVKQEWQHQLRSSLHPALFAAVYYSADKLMEFVSCFPQFRATILAVLPNIVQAYFAAVGDYYTWQLSEKIYGRGSNASWASLLMTIFSPWQWFCSTRTFSNCLEMTMTITALNFWPWKFSSDSILDDSSGVKEKPVTPAKTSIFEEPGSVKGLITSLLLAGTACILRPTNALIWFSIVMATITRFFSDSRLKPSDYLFLIRQAVLCGSVILFVSGISDRLYFGEWTFPPYQFLNFNVNQDLAVFYGRNVWHYYLSQGLPLLLTTYLPFAIVGLWNSASLPTGNIHFLLTTTILVTISTLSLIAHKEVRFIYPLLPLLHILSAPSITTFFHTAPKTPTTHPPPILSTPITSQRTTTTTTIHRKPLLALLLVLNLSIAAFTTQNHQRGVLNVLTFLRHEYETSHPTLLDANGALQSRPSPHNIATETEPELFAAFLMPCHSTPWRSKLSHASLNAWALTCEPPLHLAAHTPERAAYRDEADRFYDDPGRFLREEVGVGARPWPPRFVVGFEGVRGVLVGKGFEVRERWRGGNGWVLDDWRRWGDVVVWEVVGGGGEGSGGYKMDEKKRERGVVIYSYN</sequence>
<evidence type="ECO:0000256" key="13">
    <source>
        <dbReference type="SAM" id="MobiDB-lite"/>
    </source>
</evidence>
<proteinExistence type="inferred from homology"/>
<evidence type="ECO:0000256" key="3">
    <source>
        <dbReference type="ARBA" id="ARBA00006065"/>
    </source>
</evidence>
<comment type="caution">
    <text evidence="12">Lacks conserved residue(s) required for the propagation of feature annotation.</text>
</comment>
<evidence type="ECO:0000256" key="12">
    <source>
        <dbReference type="RuleBase" id="RU363075"/>
    </source>
</evidence>
<keyword evidence="10 12" id="KW-0472">Membrane</keyword>
<evidence type="ECO:0000313" key="15">
    <source>
        <dbReference type="Proteomes" id="UP000469559"/>
    </source>
</evidence>
<gene>
    <name evidence="14" type="primary">GPI10</name>
    <name evidence="14" type="ORF">LARI1_G007443</name>
</gene>
<dbReference type="OrthoDB" id="416834at2759"/>
<comment type="caution">
    <text evidence="14">The sequence shown here is derived from an EMBL/GenBank/DDBJ whole genome shotgun (WGS) entry which is preliminary data.</text>
</comment>
<dbReference type="PANTHER" id="PTHR22760:SF4">
    <property type="entry name" value="GPI MANNOSYLTRANSFERASE 3"/>
    <property type="match status" value="1"/>
</dbReference>
<keyword evidence="4" id="KW-0337">GPI-anchor biosynthesis</keyword>
<keyword evidence="15" id="KW-1185">Reference proteome</keyword>
<feature type="transmembrane region" description="Helical" evidence="12">
    <location>
        <begin position="400"/>
        <end position="417"/>
    </location>
</feature>
<dbReference type="AlphaFoldDB" id="A0A8T9B948"/>
<evidence type="ECO:0000256" key="8">
    <source>
        <dbReference type="ARBA" id="ARBA00022824"/>
    </source>
</evidence>
<evidence type="ECO:0000256" key="6">
    <source>
        <dbReference type="ARBA" id="ARBA00022679"/>
    </source>
</evidence>
<dbReference type="PANTHER" id="PTHR22760">
    <property type="entry name" value="GLYCOSYLTRANSFERASE"/>
    <property type="match status" value="1"/>
</dbReference>
<evidence type="ECO:0000256" key="2">
    <source>
        <dbReference type="ARBA" id="ARBA00004687"/>
    </source>
</evidence>
<dbReference type="GO" id="GO:0005789">
    <property type="term" value="C:endoplasmic reticulum membrane"/>
    <property type="evidence" value="ECO:0007669"/>
    <property type="project" value="UniProtKB-SubCell"/>
</dbReference>
<keyword evidence="9 12" id="KW-1133">Transmembrane helix</keyword>
<protein>
    <recommendedName>
        <fullName evidence="12">Mannosyltransferase</fullName>
        <ecNumber evidence="12">2.4.1.-</ecNumber>
    </recommendedName>
</protein>
<feature type="region of interest" description="Disordered" evidence="13">
    <location>
        <begin position="16"/>
        <end position="40"/>
    </location>
</feature>
<keyword evidence="8 12" id="KW-0256">Endoplasmic reticulum</keyword>
<evidence type="ECO:0000256" key="1">
    <source>
        <dbReference type="ARBA" id="ARBA00004477"/>
    </source>
</evidence>
<evidence type="ECO:0000256" key="7">
    <source>
        <dbReference type="ARBA" id="ARBA00022692"/>
    </source>
</evidence>
<keyword evidence="7 12" id="KW-0812">Transmembrane</keyword>
<comment type="pathway">
    <text evidence="2">Glycolipid biosynthesis; glycosylphosphatidylinositol-anchor biosynthesis.</text>
</comment>
<name>A0A8T9B948_9HELO</name>
<comment type="similarity">
    <text evidence="3">Belongs to the glycosyltransferase 22 family. PIGB subfamily.</text>
</comment>
<feature type="non-terminal residue" evidence="14">
    <location>
        <position position="1"/>
    </location>
</feature>
<dbReference type="Proteomes" id="UP000469559">
    <property type="component" value="Unassembled WGS sequence"/>
</dbReference>
<feature type="transmembrane region" description="Helical" evidence="12">
    <location>
        <begin position="313"/>
        <end position="331"/>
    </location>
</feature>
<evidence type="ECO:0000256" key="11">
    <source>
        <dbReference type="ARBA" id="ARBA00024708"/>
    </source>
</evidence>
<reference evidence="14 15" key="1">
    <citation type="submission" date="2018-05" db="EMBL/GenBank/DDBJ databases">
        <title>Whole genome sequencing for identification of molecular markers to develop diagnostic detection tools for the regulated plant pathogen Lachnellula willkommii.</title>
        <authorList>
            <person name="Giroux E."/>
            <person name="Bilodeau G."/>
        </authorList>
    </citation>
    <scope>NUCLEOTIDE SEQUENCE [LARGE SCALE GENOMIC DNA]</scope>
    <source>
        <strain evidence="14 15">CBS 203.66</strain>
    </source>
</reference>
<keyword evidence="6" id="KW-0808">Transferase</keyword>
<evidence type="ECO:0000256" key="10">
    <source>
        <dbReference type="ARBA" id="ARBA00023136"/>
    </source>
</evidence>
<feature type="transmembrane region" description="Helical" evidence="12">
    <location>
        <begin position="364"/>
        <end position="388"/>
    </location>
</feature>
<dbReference type="Pfam" id="PF03901">
    <property type="entry name" value="Glyco_transf_22"/>
    <property type="match status" value="1"/>
</dbReference>
<comment type="subcellular location">
    <subcellularLocation>
        <location evidence="1 12">Endoplasmic reticulum membrane</location>
        <topology evidence="1 12">Multi-pass membrane protein</topology>
    </subcellularLocation>
</comment>
<evidence type="ECO:0000256" key="5">
    <source>
        <dbReference type="ARBA" id="ARBA00022676"/>
    </source>
</evidence>
<dbReference type="EMBL" id="QGMF01000423">
    <property type="protein sequence ID" value="TVY16006.1"/>
    <property type="molecule type" value="Genomic_DNA"/>
</dbReference>
<dbReference type="GO" id="GO:0000026">
    <property type="term" value="F:alpha-1,2-mannosyltransferase activity"/>
    <property type="evidence" value="ECO:0007669"/>
    <property type="project" value="TreeGrafter"/>
</dbReference>
<evidence type="ECO:0000313" key="14">
    <source>
        <dbReference type="EMBL" id="TVY16006.1"/>
    </source>
</evidence>
<evidence type="ECO:0000256" key="9">
    <source>
        <dbReference type="ARBA" id="ARBA00022989"/>
    </source>
</evidence>
<organism evidence="14 15">
    <name type="scientific">Lachnellula arida</name>
    <dbReference type="NCBI Taxonomy" id="1316785"/>
    <lineage>
        <taxon>Eukaryota</taxon>
        <taxon>Fungi</taxon>
        <taxon>Dikarya</taxon>
        <taxon>Ascomycota</taxon>
        <taxon>Pezizomycotina</taxon>
        <taxon>Leotiomycetes</taxon>
        <taxon>Helotiales</taxon>
        <taxon>Lachnaceae</taxon>
        <taxon>Lachnellula</taxon>
    </lineage>
</organism>
<dbReference type="EC" id="2.4.1.-" evidence="12"/>
<comment type="function">
    <text evidence="11">Mannosyltransferase involved in glycosylphosphatidylinositol-anchor biosynthesis. Transfers the third mannose to Man2-GlcN-acyl-PI during GPI precursor assembly.</text>
</comment>
<evidence type="ECO:0000256" key="4">
    <source>
        <dbReference type="ARBA" id="ARBA00022502"/>
    </source>
</evidence>